<reference evidence="7" key="1">
    <citation type="submission" date="2014-08" db="EMBL/GenBank/DDBJ databases">
        <authorList>
            <person name="Sharma Rahul"/>
            <person name="Thines Marco"/>
        </authorList>
    </citation>
    <scope>NUCLEOTIDE SEQUENCE</scope>
</reference>
<evidence type="ECO:0000256" key="5">
    <source>
        <dbReference type="SAM" id="MobiDB-lite"/>
    </source>
</evidence>
<proteinExistence type="predicted"/>
<feature type="compositionally biased region" description="Low complexity" evidence="5">
    <location>
        <begin position="407"/>
        <end position="416"/>
    </location>
</feature>
<dbReference type="EMBL" id="LN483124">
    <property type="protein sequence ID" value="CED82048.1"/>
    <property type="molecule type" value="Genomic_DNA"/>
</dbReference>
<name>A0A0F7SPJ5_PHARH</name>
<evidence type="ECO:0000256" key="6">
    <source>
        <dbReference type="SAM" id="Phobius"/>
    </source>
</evidence>
<evidence type="ECO:0000256" key="1">
    <source>
        <dbReference type="ARBA" id="ARBA00004141"/>
    </source>
</evidence>
<evidence type="ECO:0000256" key="3">
    <source>
        <dbReference type="ARBA" id="ARBA00022989"/>
    </source>
</evidence>
<feature type="compositionally biased region" description="Low complexity" evidence="5">
    <location>
        <begin position="592"/>
        <end position="603"/>
    </location>
</feature>
<sequence length="682" mass="73939">MGTTEDVLAICFHIRSQVRAPQLSARQPSRVMSSSVSATLTSATASASSAATSSASGQPASFKIIGLTLAILSGIFIGSSFVIKKKGLLRAQAKSGSIAGEGHAYLKDWVWWIGMTLMVLGEIFNFVAYAFTEALLVTPLGALSVVVCAILSSFFLNESLTFFGWIGCALCIIGSVVIALNSPEQQSVTEIRPFMKLFISPGFLVWSALMILSAVLAILFLVPRYGKSNMLVHIGICSVIGGLSVSCTQGLGASILTSIRGNNQVTFWFFWFLFVFVIGTLLTEINFLNKALELFNTSMVTPTYYVTFTTCTLVTSIILYKGLKASAVQIITIMLGFLVICAGITILQMSKVDPKTLTSLDRKSTILLAAQRPTEDQEKAITGTEEPGVDALRGGFGAIGSIIRARSRRAGSVSSRQTSRGPNGNAGYDPRDPYALSNIPRYQLTDRPPSRTSSADTSVIKEHDYAQPGEQVQIHHSQPPRQGTLRFDPEDTVHRVGRAGHPEEAIHSTQLHSPSVRSPTYHQGIRSNSGGDMSIMSIPEDYPLDAVEFSTRDQRSGYPSLFGPQVSSTPPQIGKFGHFESETFNDNKLPLSPSAMSTSSFSTRDSKSSSAQHVESERVSHRGKDYPHLSKKVEAQTYYADERKGLVDSLSESEDEDGVDKDMESDGSDSLDDLFISAKPKR</sequence>
<dbReference type="InterPro" id="IPR008521">
    <property type="entry name" value="Mg_trans_NIPA"/>
</dbReference>
<dbReference type="AlphaFoldDB" id="A0A0F7SPJ5"/>
<dbReference type="SUPFAM" id="SSF103481">
    <property type="entry name" value="Multidrug resistance efflux transporter EmrE"/>
    <property type="match status" value="1"/>
</dbReference>
<feature type="region of interest" description="Disordered" evidence="5">
    <location>
        <begin position="407"/>
        <end position="487"/>
    </location>
</feature>
<feature type="transmembrane region" description="Helical" evidence="6">
    <location>
        <begin position="64"/>
        <end position="83"/>
    </location>
</feature>
<keyword evidence="2 6" id="KW-0812">Transmembrane</keyword>
<dbReference type="PANTHER" id="PTHR12570">
    <property type="match status" value="1"/>
</dbReference>
<feature type="transmembrane region" description="Helical" evidence="6">
    <location>
        <begin position="109"/>
        <end position="128"/>
    </location>
</feature>
<keyword evidence="4 6" id="KW-0472">Membrane</keyword>
<evidence type="ECO:0000256" key="2">
    <source>
        <dbReference type="ARBA" id="ARBA00022692"/>
    </source>
</evidence>
<dbReference type="Pfam" id="PF05653">
    <property type="entry name" value="Mg_trans_NIPA"/>
    <property type="match status" value="1"/>
</dbReference>
<feature type="transmembrane region" description="Helical" evidence="6">
    <location>
        <begin position="327"/>
        <end position="347"/>
    </location>
</feature>
<dbReference type="PANTHER" id="PTHR12570:SF92">
    <property type="entry name" value="SPICHTHYIN, ISOFORM B"/>
    <property type="match status" value="1"/>
</dbReference>
<evidence type="ECO:0000256" key="4">
    <source>
        <dbReference type="ARBA" id="ARBA00023136"/>
    </source>
</evidence>
<comment type="subcellular location">
    <subcellularLocation>
        <location evidence="1">Membrane</location>
        <topology evidence="1">Multi-pass membrane protein</topology>
    </subcellularLocation>
</comment>
<keyword evidence="3 6" id="KW-1133">Transmembrane helix</keyword>
<feature type="transmembrane region" description="Helical" evidence="6">
    <location>
        <begin position="203"/>
        <end position="225"/>
    </location>
</feature>
<dbReference type="Gene3D" id="1.10.3730.20">
    <property type="match status" value="1"/>
</dbReference>
<protein>
    <submittedName>
        <fullName evidence="7">Uncharacterized conserved protein</fullName>
    </submittedName>
</protein>
<evidence type="ECO:0000313" key="7">
    <source>
        <dbReference type="EMBL" id="CED82048.1"/>
    </source>
</evidence>
<dbReference type="GO" id="GO:0015095">
    <property type="term" value="F:magnesium ion transmembrane transporter activity"/>
    <property type="evidence" value="ECO:0007669"/>
    <property type="project" value="InterPro"/>
</dbReference>
<feature type="transmembrane region" description="Helical" evidence="6">
    <location>
        <begin position="162"/>
        <end position="182"/>
    </location>
</feature>
<feature type="transmembrane region" description="Helical" evidence="6">
    <location>
        <begin position="231"/>
        <end position="253"/>
    </location>
</feature>
<feature type="region of interest" description="Disordered" evidence="5">
    <location>
        <begin position="555"/>
        <end position="682"/>
    </location>
</feature>
<accession>A0A0F7SPJ5</accession>
<organism evidence="7">
    <name type="scientific">Phaffia rhodozyma</name>
    <name type="common">Yeast</name>
    <name type="synonym">Xanthophyllomyces dendrorhous</name>
    <dbReference type="NCBI Taxonomy" id="264483"/>
    <lineage>
        <taxon>Eukaryota</taxon>
        <taxon>Fungi</taxon>
        <taxon>Dikarya</taxon>
        <taxon>Basidiomycota</taxon>
        <taxon>Agaricomycotina</taxon>
        <taxon>Tremellomycetes</taxon>
        <taxon>Cystofilobasidiales</taxon>
        <taxon>Mrakiaceae</taxon>
        <taxon>Phaffia</taxon>
    </lineage>
</organism>
<dbReference type="InterPro" id="IPR037185">
    <property type="entry name" value="EmrE-like"/>
</dbReference>
<dbReference type="GO" id="GO:0016020">
    <property type="term" value="C:membrane"/>
    <property type="evidence" value="ECO:0007669"/>
    <property type="project" value="UniProtKB-SubCell"/>
</dbReference>
<feature type="compositionally biased region" description="Acidic residues" evidence="5">
    <location>
        <begin position="651"/>
        <end position="672"/>
    </location>
</feature>
<feature type="compositionally biased region" description="Basic and acidic residues" evidence="5">
    <location>
        <begin position="614"/>
        <end position="646"/>
    </location>
</feature>
<feature type="transmembrane region" description="Helical" evidence="6">
    <location>
        <begin position="303"/>
        <end position="320"/>
    </location>
</feature>
<feature type="transmembrane region" description="Helical" evidence="6">
    <location>
        <begin position="265"/>
        <end position="283"/>
    </location>
</feature>
<feature type="transmembrane region" description="Helical" evidence="6">
    <location>
        <begin position="135"/>
        <end position="156"/>
    </location>
</feature>